<evidence type="ECO:0000313" key="4">
    <source>
        <dbReference type="EMBL" id="KKT45466.1"/>
    </source>
</evidence>
<proteinExistence type="predicted"/>
<dbReference type="Proteomes" id="UP000034128">
    <property type="component" value="Unassembled WGS sequence"/>
</dbReference>
<dbReference type="InterPro" id="IPR008571">
    <property type="entry name" value="HerA-like"/>
</dbReference>
<evidence type="ECO:0000259" key="2">
    <source>
        <dbReference type="Pfam" id="PF01935"/>
    </source>
</evidence>
<evidence type="ECO:0000256" key="1">
    <source>
        <dbReference type="SAM" id="MobiDB-lite"/>
    </source>
</evidence>
<sequence length="1022" mass="113992">MIYALVLFVLILIGAGFALKKVKKTGSFLSLTSNKVILEIKVPRVTNEDETFKTAALAMESLFSSLHGLLKSKDEGNEYFSFEVVSRPGLGIKFYSVCSERAVNFVESQIYSNYPSAQIIRVAENLPVYEDVAIWQMSKLVESKRYIFPLKTYNDMEIDSMASITSSMSQLGDGEAICFQVLAKPVGDVWQKEGNDYVSAAKTGKKVKNVSTLQSLLMLILTELWSIFTRVIGEAAMIFGGSYTAEAGRDAKGVTPTPKLTIVQEMEVNSIENKMAKMGFQVEVRILVGSKSGARVDQTTRDLVASFNQFSTTNLNSLVLGGNTVGREAYTAFAECKFAEVDSFILNVEELGSMYHLPSQEVETPNIGWSYSRKSEPPAGLPIKDCTFIADTVFRNQKVRFGLANGDDRLRHMYVIGKSGTGKSTLFETMISQDIANGFGVGVLDPHGETIDKVLERIPENRVDDVIYFDPSDTEMPVGLNLLELSDISQKNLMASALVSAIKHHFDYSWGPRLEYLLNYSILTLLEVQGTTMLGITRLLEDENYRKFILHNVSDPVVHKFWDTEFKNMKNNPKLITESIAPIQNKVNRFLASTTIRNILGQRKSTIDIEGAMNSGKILLMNLSKGKIGEDNANLLGALLVSRIQFFALQRANIRYDQRRPFYLYVDEFQNFATGSFESILSESRKYGLGLYLTHQYTAQLPEQLLKAVLGNVGTIATFSLGTPDAKALAAEFAPYFTDTDIISLERFHVYIKLMMNGMTSLPFSAKILLPWVEDECVVAKSTNKDWVLELSRQKYGVAKAEIEDKIRKWVDTNFDKGMAIAIDTKVVGTTVSPAPVKPPVPLRNPEPTIARPTPEVQEPVRQVERLPKIQAPAAEPPAAITVLDSGFFDGSDMVLPDGRKVKVQANYAAKSELAYGDILERYLHNGEDRFRQAKKVERAELEGTLYKDNGLWVFVTPEGKNYPVSQTAVDFNQFTDGQRMYGTIPAGVQDVPYCTLALKRFRKETTKSAEADKIKNDQSLR</sequence>
<dbReference type="STRING" id="1619110.UW36_C0005G0045"/>
<feature type="domain" description="Helicase HerA central" evidence="2">
    <location>
        <begin position="411"/>
        <end position="635"/>
    </location>
</feature>
<dbReference type="PANTHER" id="PTHR42957:SF1">
    <property type="entry name" value="HELICASE MJ1565-RELATED"/>
    <property type="match status" value="1"/>
</dbReference>
<dbReference type="EMBL" id="LCIA01000005">
    <property type="protein sequence ID" value="KKT45466.1"/>
    <property type="molecule type" value="Genomic_DNA"/>
</dbReference>
<dbReference type="PANTHER" id="PTHR42957">
    <property type="entry name" value="HELICASE MJ1565-RELATED"/>
    <property type="match status" value="1"/>
</dbReference>
<dbReference type="Pfam" id="PF01935">
    <property type="entry name" value="DUF87"/>
    <property type="match status" value="1"/>
</dbReference>
<reference evidence="4" key="1">
    <citation type="journal article" date="2015" name="Nature">
        <title>rRNA introns, odd ribosomes, and small enigmatic genomes across a large radiation of phyla.</title>
        <authorList>
            <person name="Brown C.T."/>
            <person name="Hug L.A."/>
            <person name="Thomas B.C."/>
            <person name="Sharon I."/>
            <person name="Castelle C.J."/>
            <person name="Singh A."/>
            <person name="Wilkins M.J."/>
            <person name="Williams K.H."/>
            <person name="Banfield J.F."/>
        </authorList>
    </citation>
    <scope>NUCLEOTIDE SEQUENCE [LARGE SCALE GENOMIC DNA]</scope>
</reference>
<dbReference type="Gene3D" id="3.40.50.300">
    <property type="entry name" value="P-loop containing nucleotide triphosphate hydrolases"/>
    <property type="match status" value="2"/>
</dbReference>
<name>A0A0G1HDK3_UNCKA</name>
<dbReference type="AlphaFoldDB" id="A0A0G1HDK3"/>
<comment type="caution">
    <text evidence="4">The sequence shown here is derived from an EMBL/GenBank/DDBJ whole genome shotgun (WGS) entry which is preliminary data.</text>
</comment>
<gene>
    <name evidence="4" type="ORF">UW36_C0005G0045</name>
</gene>
<dbReference type="InterPro" id="IPR002789">
    <property type="entry name" value="HerA_central"/>
</dbReference>
<evidence type="ECO:0000259" key="3">
    <source>
        <dbReference type="Pfam" id="PF26449"/>
    </source>
</evidence>
<dbReference type="Pfam" id="PF26449">
    <property type="entry name" value="DUF8128"/>
    <property type="match status" value="1"/>
</dbReference>
<protein>
    <submittedName>
        <fullName evidence="4">Uncharacterized protein</fullName>
    </submittedName>
</protein>
<dbReference type="InterPro" id="IPR058441">
    <property type="entry name" value="DUF8128"/>
</dbReference>
<dbReference type="InterPro" id="IPR027417">
    <property type="entry name" value="P-loop_NTPase"/>
</dbReference>
<dbReference type="SUPFAM" id="SSF52540">
    <property type="entry name" value="P-loop containing nucleoside triphosphate hydrolases"/>
    <property type="match status" value="1"/>
</dbReference>
<accession>A0A0G1HDK3</accession>
<feature type="region of interest" description="Disordered" evidence="1">
    <location>
        <begin position="838"/>
        <end position="861"/>
    </location>
</feature>
<organism evidence="4 5">
    <name type="scientific">candidate division WWE3 bacterium GW2011_GWA2_44_16</name>
    <dbReference type="NCBI Taxonomy" id="1619110"/>
    <lineage>
        <taxon>Bacteria</taxon>
        <taxon>Katanobacteria</taxon>
    </lineage>
</organism>
<feature type="domain" description="DUF8128" evidence="3">
    <location>
        <begin position="47"/>
        <end position="369"/>
    </location>
</feature>
<evidence type="ECO:0000313" key="5">
    <source>
        <dbReference type="Proteomes" id="UP000034128"/>
    </source>
</evidence>
<dbReference type="CDD" id="cd01127">
    <property type="entry name" value="TrwB_TraG_TraD_VirD4"/>
    <property type="match status" value="1"/>
</dbReference>